<organism evidence="2 3">
    <name type="scientific">Cellvibrio polysaccharolyticus</name>
    <dbReference type="NCBI Taxonomy" id="2082724"/>
    <lineage>
        <taxon>Bacteria</taxon>
        <taxon>Pseudomonadati</taxon>
        <taxon>Pseudomonadota</taxon>
        <taxon>Gammaproteobacteria</taxon>
        <taxon>Cellvibrionales</taxon>
        <taxon>Cellvibrionaceae</taxon>
        <taxon>Cellvibrio</taxon>
    </lineage>
</organism>
<evidence type="ECO:0000313" key="3">
    <source>
        <dbReference type="Proteomes" id="UP000652567"/>
    </source>
</evidence>
<reference evidence="2" key="1">
    <citation type="submission" date="2018-07" db="EMBL/GenBank/DDBJ databases">
        <title>Genome assembly of strain Ka43.</title>
        <authorList>
            <person name="Kukolya J."/>
            <person name="Nagy I."/>
            <person name="Horvath B."/>
            <person name="Toth A."/>
        </authorList>
    </citation>
    <scope>NUCLEOTIDE SEQUENCE</scope>
    <source>
        <strain evidence="2">KB43</strain>
    </source>
</reference>
<proteinExistence type="predicted"/>
<dbReference type="InterPro" id="IPR049874">
    <property type="entry name" value="ROK_cs"/>
</dbReference>
<dbReference type="InterPro" id="IPR000600">
    <property type="entry name" value="ROK"/>
</dbReference>
<dbReference type="AlphaFoldDB" id="A0A928V8C1"/>
<dbReference type="PANTHER" id="PTHR18964">
    <property type="entry name" value="ROK (REPRESSOR, ORF, KINASE) FAMILY"/>
    <property type="match status" value="1"/>
</dbReference>
<protein>
    <submittedName>
        <fullName evidence="2">ROK family protein</fullName>
    </submittedName>
</protein>
<dbReference type="PROSITE" id="PS01125">
    <property type="entry name" value="ROK"/>
    <property type="match status" value="1"/>
</dbReference>
<sequence>MRIGIDFGGTKIEAAAIDNNGNFCARVRTDTPDSYEKAITSVRDLVKDIEKQLKLSASVGVCMPGSISPHTGKIRNSNKLYLNNSDFNKDLENALGRSVKFANDANCFALSEAYDGAGAGKNIVCGIILGTGCGGGIVINSRLVEGSQGIAGEWGHNPLPWANSGEQNAPGCYCGQEGCLEQWISGTALTRCFRERTGRSESGATIAALAQSGDTAAIYEISALINRTGRAIASICNVVDPDVVVIGGGLSNIPMLYHELPKVIEKHIFADSWHGKVAPPYWGDSSGVRGAARLWPSGKDIR</sequence>
<evidence type="ECO:0000313" key="2">
    <source>
        <dbReference type="EMBL" id="MBE8718577.1"/>
    </source>
</evidence>
<dbReference type="RefSeq" id="WP_193911253.1">
    <property type="nucleotide sequence ID" value="NZ_PRDL01000001.1"/>
</dbReference>
<dbReference type="Proteomes" id="UP000652567">
    <property type="component" value="Unassembled WGS sequence"/>
</dbReference>
<dbReference type="Gene3D" id="3.30.420.40">
    <property type="match status" value="2"/>
</dbReference>
<dbReference type="GO" id="GO:0004396">
    <property type="term" value="F:hexokinase activity"/>
    <property type="evidence" value="ECO:0007669"/>
    <property type="project" value="TreeGrafter"/>
</dbReference>
<comment type="caution">
    <text evidence="2">The sequence shown here is derived from an EMBL/GenBank/DDBJ whole genome shotgun (WGS) entry which is preliminary data.</text>
</comment>
<name>A0A928V8C1_9GAMM</name>
<keyword evidence="3" id="KW-1185">Reference proteome</keyword>
<gene>
    <name evidence="2" type="ORF">C4F51_15445</name>
</gene>
<dbReference type="PANTHER" id="PTHR18964:SF174">
    <property type="entry name" value="D-ALLOSE KINASE-RELATED"/>
    <property type="match status" value="1"/>
</dbReference>
<keyword evidence="1" id="KW-0119">Carbohydrate metabolism</keyword>
<dbReference type="CDD" id="cd24066">
    <property type="entry name" value="ASKHA_NBD_ROK_EcFRK-like"/>
    <property type="match status" value="1"/>
</dbReference>
<dbReference type="SUPFAM" id="SSF53067">
    <property type="entry name" value="Actin-like ATPase domain"/>
    <property type="match status" value="1"/>
</dbReference>
<accession>A0A928V8C1</accession>
<dbReference type="InterPro" id="IPR043129">
    <property type="entry name" value="ATPase_NBD"/>
</dbReference>
<dbReference type="EMBL" id="PRDL01000001">
    <property type="protein sequence ID" value="MBE8718577.1"/>
    <property type="molecule type" value="Genomic_DNA"/>
</dbReference>
<dbReference type="Pfam" id="PF00480">
    <property type="entry name" value="ROK"/>
    <property type="match status" value="1"/>
</dbReference>
<evidence type="ECO:0000256" key="1">
    <source>
        <dbReference type="ARBA" id="ARBA00023277"/>
    </source>
</evidence>